<reference evidence="3" key="2">
    <citation type="submission" date="2025-09" db="UniProtKB">
        <authorList>
            <consortium name="Ensembl"/>
        </authorList>
    </citation>
    <scope>IDENTIFICATION</scope>
</reference>
<feature type="compositionally biased region" description="Basic residues" evidence="1">
    <location>
        <begin position="1411"/>
        <end position="1422"/>
    </location>
</feature>
<feature type="region of interest" description="Disordered" evidence="1">
    <location>
        <begin position="944"/>
        <end position="999"/>
    </location>
</feature>
<feature type="compositionally biased region" description="Polar residues" evidence="1">
    <location>
        <begin position="1432"/>
        <end position="1451"/>
    </location>
</feature>
<dbReference type="KEGG" id="pki:111848436"/>
<name>A0A3B3T8F0_9TELE</name>
<feature type="region of interest" description="Disordered" evidence="1">
    <location>
        <begin position="213"/>
        <end position="245"/>
    </location>
</feature>
<feature type="compositionally biased region" description="Basic and acidic residues" evidence="1">
    <location>
        <begin position="1152"/>
        <end position="1163"/>
    </location>
</feature>
<dbReference type="InterPro" id="IPR027838">
    <property type="entry name" value="DUF4585"/>
</dbReference>
<reference evidence="3" key="1">
    <citation type="submission" date="2025-08" db="UniProtKB">
        <authorList>
            <consortium name="Ensembl"/>
        </authorList>
    </citation>
    <scope>IDENTIFICATION</scope>
</reference>
<dbReference type="GeneTree" id="ENSGT00730000111333"/>
<feature type="region of interest" description="Disordered" evidence="1">
    <location>
        <begin position="606"/>
        <end position="639"/>
    </location>
</feature>
<feature type="region of interest" description="Disordered" evidence="1">
    <location>
        <begin position="1019"/>
        <end position="1045"/>
    </location>
</feature>
<evidence type="ECO:0000256" key="1">
    <source>
        <dbReference type="SAM" id="MobiDB-lite"/>
    </source>
</evidence>
<feature type="compositionally biased region" description="Basic and acidic residues" evidence="1">
    <location>
        <begin position="750"/>
        <end position="769"/>
    </location>
</feature>
<keyword evidence="4" id="KW-1185">Reference proteome</keyword>
<feature type="region of interest" description="Disordered" evidence="1">
    <location>
        <begin position="726"/>
        <end position="769"/>
    </location>
</feature>
<dbReference type="Ensembl" id="ENSPKIT00000020073.1">
    <property type="protein sequence ID" value="ENSPKIP00000039074.1"/>
    <property type="gene ID" value="ENSPKIG00000016589.1"/>
</dbReference>
<dbReference type="OrthoDB" id="8945866at2759"/>
<evidence type="ECO:0000259" key="2">
    <source>
        <dbReference type="Pfam" id="PF15232"/>
    </source>
</evidence>
<feature type="region of interest" description="Disordered" evidence="1">
    <location>
        <begin position="1143"/>
        <end position="1168"/>
    </location>
</feature>
<feature type="region of interest" description="Disordered" evidence="1">
    <location>
        <begin position="1276"/>
        <end position="1482"/>
    </location>
</feature>
<dbReference type="GO" id="GO:0030018">
    <property type="term" value="C:Z disc"/>
    <property type="evidence" value="ECO:0007669"/>
    <property type="project" value="TreeGrafter"/>
</dbReference>
<dbReference type="GO" id="GO:0070886">
    <property type="term" value="P:positive regulation of calcineurin-NFAT signaling cascade"/>
    <property type="evidence" value="ECO:0007669"/>
    <property type="project" value="TreeGrafter"/>
</dbReference>
<feature type="domain" description="DUF4585" evidence="2">
    <location>
        <begin position="1493"/>
        <end position="1566"/>
    </location>
</feature>
<feature type="compositionally biased region" description="Polar residues" evidence="1">
    <location>
        <begin position="1299"/>
        <end position="1320"/>
    </location>
</feature>
<evidence type="ECO:0000313" key="3">
    <source>
        <dbReference type="Ensembl" id="ENSPKIP00000039074.1"/>
    </source>
</evidence>
<evidence type="ECO:0000313" key="4">
    <source>
        <dbReference type="Proteomes" id="UP000261540"/>
    </source>
</evidence>
<dbReference type="InterPro" id="IPR052303">
    <property type="entry name" value="CEFIP"/>
</dbReference>
<dbReference type="STRING" id="1676925.ENSPKIP00000039074"/>
<feature type="compositionally biased region" description="Basic and acidic residues" evidence="1">
    <location>
        <begin position="948"/>
        <end position="966"/>
    </location>
</feature>
<dbReference type="Pfam" id="PF15232">
    <property type="entry name" value="DUF4585"/>
    <property type="match status" value="1"/>
</dbReference>
<organism evidence="3 4">
    <name type="scientific">Paramormyrops kingsleyae</name>
    <dbReference type="NCBI Taxonomy" id="1676925"/>
    <lineage>
        <taxon>Eukaryota</taxon>
        <taxon>Metazoa</taxon>
        <taxon>Chordata</taxon>
        <taxon>Craniata</taxon>
        <taxon>Vertebrata</taxon>
        <taxon>Euteleostomi</taxon>
        <taxon>Actinopterygii</taxon>
        <taxon>Neopterygii</taxon>
        <taxon>Teleostei</taxon>
        <taxon>Osteoglossocephala</taxon>
        <taxon>Osteoglossomorpha</taxon>
        <taxon>Osteoglossiformes</taxon>
        <taxon>Mormyridae</taxon>
        <taxon>Paramormyrops</taxon>
    </lineage>
</organism>
<feature type="region of interest" description="Disordered" evidence="1">
    <location>
        <begin position="515"/>
        <end position="572"/>
    </location>
</feature>
<dbReference type="PANTHER" id="PTHR33775">
    <property type="entry name" value="CARDIAC-ENRICHED FHL2-INTERACTING PROTEIN-RELATED"/>
    <property type="match status" value="1"/>
</dbReference>
<feature type="region of interest" description="Disordered" evidence="1">
    <location>
        <begin position="1066"/>
        <end position="1111"/>
    </location>
</feature>
<feature type="region of interest" description="Disordered" evidence="1">
    <location>
        <begin position="660"/>
        <end position="681"/>
    </location>
</feature>
<feature type="compositionally biased region" description="Basic and acidic residues" evidence="1">
    <location>
        <begin position="981"/>
        <end position="999"/>
    </location>
</feature>
<feature type="compositionally biased region" description="Pro residues" evidence="1">
    <location>
        <begin position="1454"/>
        <end position="1463"/>
    </location>
</feature>
<accession>A0A3B3T8F0</accession>
<dbReference type="PANTHER" id="PTHR33775:SF2">
    <property type="entry name" value="CARDIAC-ENRICHED FHL2-INTERACTING PROTEIN"/>
    <property type="match status" value="1"/>
</dbReference>
<dbReference type="Proteomes" id="UP000261540">
    <property type="component" value="Unplaced"/>
</dbReference>
<feature type="compositionally biased region" description="Polar residues" evidence="1">
    <location>
        <begin position="1027"/>
        <end position="1045"/>
    </location>
</feature>
<feature type="region of interest" description="Disordered" evidence="1">
    <location>
        <begin position="1"/>
        <end position="20"/>
    </location>
</feature>
<protein>
    <recommendedName>
        <fullName evidence="2">DUF4585 domain-containing protein</fullName>
    </recommendedName>
</protein>
<proteinExistence type="predicted"/>
<sequence>MSCLERKQRVRHKTRMHRSCKHPDGFGKASCAGSVMDETDREVSSLTDRAFKSLCVGDEAAYIEPVLISSPTERQRAFMEDVNGTEQKTMQGILQLGRKGEVGNTSKTATTFQHPVGDLVKPRNERVPQMNNGAIKTMWVQNNSKSKVSSQIKAFATARNDGHVAGDGVRPTDCKQVEVTCQSWDRSALMSIQRELSEFSTAVCPQNFTMGRIAPGKKPSSNKTSNMDMAATSTKSSKGKGRKSSKHKKLVATNFFLHSEFSPFQIWRECKQVPFENSDILSTSNFPKWYDSSLYKELKAVHEDAHLKERVQRRKPTENAIAALMSSTKKPSKAQEVREQHHSFKDQQRAEDIERQNLSLEYLNKDLAVGKGCPSPKVVQNGKAIDKISNLEMATACVPWRKNRSLVKKAHAANRPCTMPPPQEQQREGTQSAVLVMSGSIAPLGIAKLLTPTLCDRREMKTLVSLKDTFPLAKPPPAPSLETEAKPNEVRLRDSYKAMASSLLFNIKDNRKRVKSTYNPPKFKSPDSSGPKSVPTILELSGTGAATVAQPKARDGKPVSSPALEPSEVRTSHRKELAEVCISDDYLTLSSPPAVKEACSFKSFPGATRKSTGQAQPVDHAVSSPLTSRDTPQKCLAPDPYRPAGLIGKEIVNGPLMANASHRSTEKEEESPEKEPPLPNAVDFFVDSEAFGKEAKQTSNHTIKKGLSEGQDLYLDGCVVRGSRLNAVTGSGNPEGPSAEDRAVNPVTTGEKENAQPGIHDRKERDSRKEVRLKHVFSAKQNQYIKNERYAMKVDNGEEEGGTEVLIQRADIGVISHQSITQERRNTKVGEEKRGSENDVTLVIDQPEVGEHMIAVNGDMLNQNVQANTDTVWVKPHALSSGEGELILNKENEVRREENMANTRHAQNDWEEQVRDKENSNLKQTFSKSSIVYDKNSKAQALLPPKSVKKERNLVSGKDEADVVTERRRRPTGKDNFAMDSRGRDGEQKQGRRGAMDKGNVRQKVLSYMSMKEHVDGLQTEGAGSATRVQSSREGFTGTDEGSVSQRENAGIVWGYGRRREVASIGEKDEDLSGEWTAKEHASRSQGRTYRKANGKSNGEREVPAMPVQDSWAEGQLAHAREAKKAPRDLYLLPMVDSQNKDFKAQPSQLSEDLHTKGDKNTSGKDSQMMESQYFSVTDHKSEVIAKDSHAVLLQSDGRASWTGESTLSPNEMEEGGWIRCLIESAKAQSQAPLSPMGKPTLFKVKDNTFRNSPIIRTVKLPFHLPCPEEFCLGSPKESLSGSERGDDEQDHLQDASFPRSTGLTSRSYGASARSATPHTAKSPEVSGEPRRSHQRHVPIPEEEEGASEQVESCSMIVVDMEEKPDSTVPTEDTTCSEEPSERSESACSAAESRPQSRLPVVPPKSEKALRRAQKLNTRRNRKVDSHRKSQRQSQANQTAPKLSQPASSTWLPPAEPPVPQQPVPDSLPASSSCNAPKLSPPPAVDAIVPPCSMTQRKVLQDPDSGQYFVVDMPVQVKTKTFFDPETGMYLQLPVKQSEEASSPVTSSSPPTSVEAPYMLYHGFVPMPVSLLPSQGLACNMSVRVTNGQKNLEDSTFYRQMWDKQNSNKNTGPDGIRGTLYDGSLYSDDRDSISSRNMDIMSLGEVDDLAIEN</sequence>
<feature type="compositionally biased region" description="Basic residues" evidence="1">
    <location>
        <begin position="8"/>
        <end position="20"/>
    </location>
</feature>